<dbReference type="OrthoDB" id="9815272at2"/>
<dbReference type="Pfam" id="PF00176">
    <property type="entry name" value="SNF2-rel_dom"/>
    <property type="match status" value="1"/>
</dbReference>
<dbReference type="HOGENOM" id="CLU_000181_8_0_9"/>
<name>U2KCH7_9FIRM</name>
<feature type="compositionally biased region" description="Basic and acidic residues" evidence="2">
    <location>
        <begin position="1559"/>
        <end position="1573"/>
    </location>
</feature>
<dbReference type="PANTHER" id="PTHR41313:SF1">
    <property type="entry name" value="DNA METHYLASE ADENINE-SPECIFIC DOMAIN-CONTAINING PROTEIN"/>
    <property type="match status" value="1"/>
</dbReference>
<keyword evidence="4" id="KW-0067">ATP-binding</keyword>
<keyword evidence="4" id="KW-0547">Nucleotide-binding</keyword>
<dbReference type="SMART" id="SM00487">
    <property type="entry name" value="DEXDc"/>
    <property type="match status" value="1"/>
</dbReference>
<feature type="domain" description="Helicase C-terminal" evidence="3">
    <location>
        <begin position="1139"/>
        <end position="1306"/>
    </location>
</feature>
<dbReference type="RefSeq" id="WP_021682850.1">
    <property type="nucleotide sequence ID" value="NZ_KI260449.1"/>
</dbReference>
<evidence type="ECO:0000313" key="5">
    <source>
        <dbReference type="Proteomes" id="UP000016662"/>
    </source>
</evidence>
<dbReference type="PRINTS" id="PR00507">
    <property type="entry name" value="N12N6MTFRASE"/>
</dbReference>
<sequence length="1573" mass="177122">MIKLIWTLYPFVCSIVIDGIYEALENFGFQGGNVLEPAMGVGNFFGRMPEEMQKNSRLYGVEIDSISGRIAQKLYPDADIAIQGFEKNNFQNGCFDVAVGNVPFGELSFKDDKHGTTKLHDYFFSETLDKVKDGGIVAFVTSAGTLDKRDESTRKALAEKADFIGAIRLPGGKNGAFKSNAGTEVTTDIIFLQKNEHKVPDPEKEIWISIGEMDEGLPINRYFAENPNMVLGTVVEGNKLYGSGTMVIAEDGVDLKEQISQAVSQLSTAISDTRTKEVYAKSADGAAIEIPSVLRNYSFFADDKSGEIYYKKPNQTIRWNGNDSPSKKKRMEAFLTLRDVTRGILQAQEENCSDTVLTALQGKLNQSYDTFYESFGLLHSSYNTSQLSDDVSFPLVCALESKFEKEKLIAKSDLFTKRTIQPPKPIEHVDTPQEALALSMAEKACVDFDYMQKLTDIPKEDIVSALTLAKSIYPVPECSDDEKIIYQEASEYLSGDIRKKLDNAIEAAKNNPLFEANISALQEVMPEPLKAGDIDVKIGATWVDPKYYQQFLYETLHTPQSLQASERDSWMRKLFGKKSIAIEFAENQWHISNKGSDRSVSATQTYGTSSKNAYEIMENLLNLRETKVYKSVGYGEEKKSVLDLDATRAAQRKAQKIEESFESWIFQDPQRRADLVDTYNRKFNAIRPREYDGSHLTFPGMNAGIQLHGHQKNAIAHAIYGGNTLFAHSVGAGKTFEMIATAMESKRLGLCNKSLFVVPNHLTGQIGDDFLKLYPNANILVTTKKDFEKKNRQELFARIASGNFDAVIIGHSQLKHIPLSQERQERQLEEQIQDILSSIEQLKHENGDSFQVKAMERTRKSLQKQIETLKVKKQDDVIPFEQLGVDRIFVDEAHEFKNLFCATKLQNVAGISNSASQKALDLFQKCRYMDEKTGGRGIVFATGTPVSNSVTELHTMMRYLQYDFLQEKGLHHFDSWVSTFGKQKTDWELAPAGNKFKQRTRIASYANMPELTSMFKQCADVKTADMLHLNVPECEMHIVNVEPTELQQKLVTELADRADDIQGGAVDPEVDNMLRITGDGRKVGLDPRLINPDFEDNPQTKLNQCIDNVYRIHQETAPDKLTQIIFCDLGVPRGKPAKTAKSQSDEEEIISDSLEESGDFCIYDDIKKKLMERGIPEKEIAFIHDAPTEKAKAELFEKVRCGDVRVLIGSTAKMGTGTNVQDRLVALHDLDIPWRPADLEQRRGRMVRQGNINKQVHLYRYVTKGTFDAYSYQTLEAKQRFISQIITSKTPARTCEDVDQQALSYSEIKALCTGDERIKELMVLESEVKELKSMQSEYQNVHYDMQDKLQRYPQAKQRLEFSIDAMKKDLEHCKSLPIDESTHLPAFKITLDGTTYTDRTEAGKALESVCCKLIGESNKPLPIGELHGFPITIRFAPDQNCLQATLQGSKPYTTNFSVSFPTNLKHLESLLFSLDQKIAATQNALNQLNLDAKEAEKILAEPFASGDILREKSERLTTLRDDLNQEAMEAAKSGNKPQRTFYFEMAKLKKNARTISKSTLEKAEGKKKAESLE</sequence>
<feature type="coiled-coil region" evidence="1">
    <location>
        <begin position="1478"/>
        <end position="1529"/>
    </location>
</feature>
<dbReference type="SMART" id="SM00490">
    <property type="entry name" value="HELICc"/>
    <property type="match status" value="1"/>
</dbReference>
<feature type="coiled-coil region" evidence="1">
    <location>
        <begin position="825"/>
        <end position="872"/>
    </location>
</feature>
<dbReference type="STRING" id="411473.RUMCAL_01366"/>
<dbReference type="GO" id="GO:0016787">
    <property type="term" value="F:hydrolase activity"/>
    <property type="evidence" value="ECO:0007669"/>
    <property type="project" value="InterPro"/>
</dbReference>
<keyword evidence="1" id="KW-0175">Coiled coil</keyword>
<protein>
    <submittedName>
        <fullName evidence="4">Helicase protein</fullName>
    </submittedName>
</protein>
<dbReference type="SUPFAM" id="SSF52540">
    <property type="entry name" value="P-loop containing nucleoside triphosphate hydrolases"/>
    <property type="match status" value="2"/>
</dbReference>
<dbReference type="InterPro" id="IPR052933">
    <property type="entry name" value="DNA_Protect_Modify"/>
</dbReference>
<dbReference type="Gene3D" id="3.40.50.300">
    <property type="entry name" value="P-loop containing nucleotide triphosphate hydrolases"/>
    <property type="match status" value="2"/>
</dbReference>
<gene>
    <name evidence="4" type="ORF">RUMCAL_01366</name>
</gene>
<comment type="caution">
    <text evidence="4">The sequence shown here is derived from an EMBL/GenBank/DDBJ whole genome shotgun (WGS) entry which is preliminary data.</text>
</comment>
<dbReference type="Pfam" id="PF00271">
    <property type="entry name" value="Helicase_C"/>
    <property type="match status" value="1"/>
</dbReference>
<dbReference type="PANTHER" id="PTHR41313">
    <property type="entry name" value="ADENINE-SPECIFIC METHYLTRANSFERASE"/>
    <property type="match status" value="1"/>
</dbReference>
<dbReference type="GO" id="GO:0005524">
    <property type="term" value="F:ATP binding"/>
    <property type="evidence" value="ECO:0007669"/>
    <property type="project" value="InterPro"/>
</dbReference>
<dbReference type="Gene3D" id="3.40.50.150">
    <property type="entry name" value="Vaccinia Virus protein VP39"/>
    <property type="match status" value="1"/>
</dbReference>
<proteinExistence type="predicted"/>
<evidence type="ECO:0000256" key="2">
    <source>
        <dbReference type="SAM" id="MobiDB-lite"/>
    </source>
</evidence>
<keyword evidence="5" id="KW-1185">Reference proteome</keyword>
<dbReference type="SUPFAM" id="SSF53335">
    <property type="entry name" value="S-adenosyl-L-methionine-dependent methyltransferases"/>
    <property type="match status" value="1"/>
</dbReference>
<dbReference type="GO" id="GO:0003677">
    <property type="term" value="F:DNA binding"/>
    <property type="evidence" value="ECO:0007669"/>
    <property type="project" value="InterPro"/>
</dbReference>
<dbReference type="PROSITE" id="PS51194">
    <property type="entry name" value="HELICASE_CTER"/>
    <property type="match status" value="1"/>
</dbReference>
<reference evidence="4 5" key="1">
    <citation type="submission" date="2013-07" db="EMBL/GenBank/DDBJ databases">
        <authorList>
            <person name="Weinstock G."/>
            <person name="Sodergren E."/>
            <person name="Wylie T."/>
            <person name="Fulton L."/>
            <person name="Fulton R."/>
            <person name="Fronick C."/>
            <person name="O'Laughlin M."/>
            <person name="Godfrey J."/>
            <person name="Miner T."/>
            <person name="Herter B."/>
            <person name="Appelbaum E."/>
            <person name="Cordes M."/>
            <person name="Lek S."/>
            <person name="Wollam A."/>
            <person name="Pepin K.H."/>
            <person name="Palsikar V.B."/>
            <person name="Mitreva M."/>
            <person name="Wilson R.K."/>
        </authorList>
    </citation>
    <scope>NUCLEOTIDE SEQUENCE [LARGE SCALE GENOMIC DNA]</scope>
    <source>
        <strain evidence="4 5">ATCC 27760</strain>
    </source>
</reference>
<organism evidence="4 5">
    <name type="scientific">Ruminococcus callidus ATCC 27760</name>
    <dbReference type="NCBI Taxonomy" id="411473"/>
    <lineage>
        <taxon>Bacteria</taxon>
        <taxon>Bacillati</taxon>
        <taxon>Bacillota</taxon>
        <taxon>Clostridia</taxon>
        <taxon>Eubacteriales</taxon>
        <taxon>Oscillospiraceae</taxon>
        <taxon>Ruminococcus</taxon>
    </lineage>
</organism>
<dbReference type="eggNOG" id="COG4646">
    <property type="taxonomic scope" value="Bacteria"/>
</dbReference>
<dbReference type="InterPro" id="IPR027417">
    <property type="entry name" value="P-loop_NTPase"/>
</dbReference>
<dbReference type="eggNOG" id="COG0553">
    <property type="taxonomic scope" value="Bacteria"/>
</dbReference>
<feature type="region of interest" description="Disordered" evidence="2">
    <location>
        <begin position="1554"/>
        <end position="1573"/>
    </location>
</feature>
<dbReference type="InterPro" id="IPR001650">
    <property type="entry name" value="Helicase_C-like"/>
</dbReference>
<keyword evidence="4" id="KW-0378">Hydrolase</keyword>
<dbReference type="InterPro" id="IPR029063">
    <property type="entry name" value="SAM-dependent_MTases_sf"/>
</dbReference>
<dbReference type="InterPro" id="IPR000330">
    <property type="entry name" value="SNF2_N"/>
</dbReference>
<dbReference type="Proteomes" id="UP000016662">
    <property type="component" value="Unassembled WGS sequence"/>
</dbReference>
<evidence type="ECO:0000256" key="1">
    <source>
        <dbReference type="SAM" id="Coils"/>
    </source>
</evidence>
<dbReference type="InterPro" id="IPR006935">
    <property type="entry name" value="Helicase/UvrB_N"/>
</dbReference>
<keyword evidence="4" id="KW-0347">Helicase</keyword>
<dbReference type="Pfam" id="PF04851">
    <property type="entry name" value="ResIII"/>
    <property type="match status" value="1"/>
</dbReference>
<dbReference type="EMBL" id="AWVF01000175">
    <property type="protein sequence ID" value="ERJ96231.1"/>
    <property type="molecule type" value="Genomic_DNA"/>
</dbReference>
<dbReference type="PATRIC" id="fig|411473.3.peg.1107"/>
<dbReference type="GO" id="GO:0004386">
    <property type="term" value="F:helicase activity"/>
    <property type="evidence" value="ECO:0007669"/>
    <property type="project" value="UniProtKB-KW"/>
</dbReference>
<evidence type="ECO:0000259" key="3">
    <source>
        <dbReference type="PROSITE" id="PS51194"/>
    </source>
</evidence>
<dbReference type="InterPro" id="IPR014001">
    <property type="entry name" value="Helicase_ATP-bd"/>
</dbReference>
<dbReference type="eggNOG" id="COG0827">
    <property type="taxonomic scope" value="Bacteria"/>
</dbReference>
<evidence type="ECO:0000313" key="4">
    <source>
        <dbReference type="EMBL" id="ERJ96231.1"/>
    </source>
</evidence>
<accession>U2KCH7</accession>